<dbReference type="WBParaSite" id="RSKR_0000355500.1">
    <property type="protein sequence ID" value="RSKR_0000355500.1"/>
    <property type="gene ID" value="RSKR_0000355500"/>
</dbReference>
<protein>
    <submittedName>
        <fullName evidence="2">J domain-containing protein</fullName>
    </submittedName>
</protein>
<reference evidence="2" key="1">
    <citation type="submission" date="2016-11" db="UniProtKB">
        <authorList>
            <consortium name="WormBaseParasite"/>
        </authorList>
    </citation>
    <scope>IDENTIFICATION</scope>
    <source>
        <strain evidence="2">KR3021</strain>
    </source>
</reference>
<proteinExistence type="predicted"/>
<evidence type="ECO:0000313" key="1">
    <source>
        <dbReference type="Proteomes" id="UP000095286"/>
    </source>
</evidence>
<dbReference type="Proteomes" id="UP000095286">
    <property type="component" value="Unplaced"/>
</dbReference>
<organism evidence="1 2">
    <name type="scientific">Rhabditophanes sp. KR3021</name>
    <dbReference type="NCBI Taxonomy" id="114890"/>
    <lineage>
        <taxon>Eukaryota</taxon>
        <taxon>Metazoa</taxon>
        <taxon>Ecdysozoa</taxon>
        <taxon>Nematoda</taxon>
        <taxon>Chromadorea</taxon>
        <taxon>Rhabditida</taxon>
        <taxon>Tylenchina</taxon>
        <taxon>Panagrolaimomorpha</taxon>
        <taxon>Strongyloidoidea</taxon>
        <taxon>Alloionematidae</taxon>
        <taxon>Rhabditophanes</taxon>
    </lineage>
</organism>
<accession>A0AC35TS64</accession>
<evidence type="ECO:0000313" key="2">
    <source>
        <dbReference type="WBParaSite" id="RSKR_0000355500.1"/>
    </source>
</evidence>
<sequence length="406" mass="45961">MGRTIFNRFSDSLTDCLGKVQPEIEDMSVDASTTKVVVDYYELLGVSKSSTENEIKNAYRKLALKYHPDRNPNNLEAQEMFKNISVAYSVLSDPSRKRQYDVSGPSENAMDFDGIDISEVGNTGRFFGALFSKLGVPIPTTITPKILGTAKDICCNEAGSPDSKILMPGTVQDGVVAKQDGDFYKFKMTPDLEKHGVVIRVTSTSMSKFKLIIFDKEGGVRQIQESQKRKAYTSAELFYVPFKRVDISEFVPMKYYMEDKNKDIPIAFHYLDTLENQDQFPIKLGDHVICVYGDNWIQKVTYKVSFLPLNEGCKASVDEITGIESLLSSKKQEMSKFQNEYVDLKKKWEAAKAKLKAEDALIQENIKLREKVYDELYEACQRPYENKVVSNRKGSKGSFFSNLFGS</sequence>
<name>A0AC35TS64_9BILA</name>